<gene>
    <name evidence="2" type="ORF">SAMN05216323_100110</name>
</gene>
<proteinExistence type="predicted"/>
<name>A0A1G6GG42_9BACT</name>
<keyword evidence="1" id="KW-0812">Transmembrane</keyword>
<evidence type="ECO:0000256" key="1">
    <source>
        <dbReference type="SAM" id="Phobius"/>
    </source>
</evidence>
<accession>A0A1G6GG42</accession>
<keyword evidence="3" id="KW-1185">Reference proteome</keyword>
<keyword evidence="1" id="KW-0472">Membrane</keyword>
<protein>
    <submittedName>
        <fullName evidence="2">Uncharacterized protein</fullName>
    </submittedName>
</protein>
<keyword evidence="1" id="KW-1133">Transmembrane helix</keyword>
<evidence type="ECO:0000313" key="3">
    <source>
        <dbReference type="Proteomes" id="UP000199452"/>
    </source>
</evidence>
<reference evidence="2 3" key="1">
    <citation type="submission" date="2016-09" db="EMBL/GenBank/DDBJ databases">
        <authorList>
            <person name="Capua I."/>
            <person name="De Benedictis P."/>
            <person name="Joannis T."/>
            <person name="Lombin L.H."/>
            <person name="Cattoli G."/>
        </authorList>
    </citation>
    <scope>NUCLEOTIDE SEQUENCE [LARGE SCALE GENOMIC DNA]</scope>
    <source>
        <strain evidence="2 3">A7P-90m</strain>
    </source>
</reference>
<feature type="transmembrane region" description="Helical" evidence="1">
    <location>
        <begin position="37"/>
        <end position="55"/>
    </location>
</feature>
<evidence type="ECO:0000313" key="2">
    <source>
        <dbReference type="EMBL" id="SDB80992.1"/>
    </source>
</evidence>
<sequence>MFILCIFQKKDYTLSVVILLTQKLLLTTKLLLLIRQILPFGFLYFCVFKHIVIYLA</sequence>
<dbReference type="EMBL" id="FMYP01000001">
    <property type="protein sequence ID" value="SDB80992.1"/>
    <property type="molecule type" value="Genomic_DNA"/>
</dbReference>
<organism evidence="2 3">
    <name type="scientific">Williamwhitmania taraxaci</name>
    <dbReference type="NCBI Taxonomy" id="1640674"/>
    <lineage>
        <taxon>Bacteria</taxon>
        <taxon>Pseudomonadati</taxon>
        <taxon>Bacteroidota</taxon>
        <taxon>Bacteroidia</taxon>
        <taxon>Bacteroidales</taxon>
        <taxon>Williamwhitmaniaceae</taxon>
        <taxon>Williamwhitmania</taxon>
    </lineage>
</organism>
<dbReference type="AlphaFoldDB" id="A0A1G6GG42"/>
<dbReference type="Proteomes" id="UP000199452">
    <property type="component" value="Unassembled WGS sequence"/>
</dbReference>